<protein>
    <submittedName>
        <fullName evidence="2">FAR1 DNA-binding domain protein</fullName>
    </submittedName>
</protein>
<dbReference type="GO" id="GO:0003677">
    <property type="term" value="F:DNA binding"/>
    <property type="evidence" value="ECO:0007669"/>
    <property type="project" value="UniProtKB-KW"/>
</dbReference>
<dbReference type="PANTHER" id="PTHR46328">
    <property type="entry name" value="FAR-RED IMPAIRED RESPONSIVE (FAR1) FAMILY PROTEIN-RELATED"/>
    <property type="match status" value="1"/>
</dbReference>
<evidence type="ECO:0000313" key="2">
    <source>
        <dbReference type="EMBL" id="KEH15734.1"/>
    </source>
</evidence>
<keyword evidence="4" id="KW-1185">Reference proteome</keyword>
<sequence>RVVAFKFYNMYGCVHGFACRRSRVVKNKDRDVIQQAFVYHREGLWDARNVNNHERKREHKPTSRCGCMAKIQVHVD</sequence>
<keyword evidence="2" id="KW-0238">DNA-binding</keyword>
<dbReference type="PANTHER" id="PTHR46328:SF26">
    <property type="entry name" value="FAR1 DNA-BINDING DOMAIN PROTEIN"/>
    <property type="match status" value="1"/>
</dbReference>
<evidence type="ECO:0000313" key="4">
    <source>
        <dbReference type="Proteomes" id="UP000002051"/>
    </source>
</evidence>
<dbReference type="Pfam" id="PF03101">
    <property type="entry name" value="FAR1"/>
    <property type="match status" value="1"/>
</dbReference>
<name>A0A072TDV7_MEDTR</name>
<feature type="domain" description="FAR1" evidence="1">
    <location>
        <begin position="6"/>
        <end position="74"/>
    </location>
</feature>
<dbReference type="EMBL" id="KL403328">
    <property type="protein sequence ID" value="KEH15734.1"/>
    <property type="molecule type" value="Genomic_DNA"/>
</dbReference>
<feature type="non-terminal residue" evidence="2">
    <location>
        <position position="1"/>
    </location>
</feature>
<evidence type="ECO:0000259" key="1">
    <source>
        <dbReference type="Pfam" id="PF03101"/>
    </source>
</evidence>
<dbReference type="EnsemblPlants" id="KEH15734">
    <property type="protein sequence ID" value="KEH15734"/>
    <property type="gene ID" value="MTR_0604s0020"/>
</dbReference>
<organism evidence="2 4">
    <name type="scientific">Medicago truncatula</name>
    <name type="common">Barrel medic</name>
    <name type="synonym">Medicago tribuloides</name>
    <dbReference type="NCBI Taxonomy" id="3880"/>
    <lineage>
        <taxon>Eukaryota</taxon>
        <taxon>Viridiplantae</taxon>
        <taxon>Streptophyta</taxon>
        <taxon>Embryophyta</taxon>
        <taxon>Tracheophyta</taxon>
        <taxon>Spermatophyta</taxon>
        <taxon>Magnoliopsida</taxon>
        <taxon>eudicotyledons</taxon>
        <taxon>Gunneridae</taxon>
        <taxon>Pentapetalae</taxon>
        <taxon>rosids</taxon>
        <taxon>fabids</taxon>
        <taxon>Fabales</taxon>
        <taxon>Fabaceae</taxon>
        <taxon>Papilionoideae</taxon>
        <taxon>50 kb inversion clade</taxon>
        <taxon>NPAAA clade</taxon>
        <taxon>Hologalegina</taxon>
        <taxon>IRL clade</taxon>
        <taxon>Trifolieae</taxon>
        <taxon>Medicago</taxon>
    </lineage>
</organism>
<dbReference type="AlphaFoldDB" id="A0A072TDV7"/>
<reference evidence="3" key="3">
    <citation type="submission" date="2015-06" db="UniProtKB">
        <authorList>
            <consortium name="EnsemblPlants"/>
        </authorList>
    </citation>
    <scope>IDENTIFICATION</scope>
    <source>
        <strain evidence="3">cv. Jemalong A17</strain>
    </source>
</reference>
<reference evidence="2 4" key="1">
    <citation type="journal article" date="2011" name="Nature">
        <title>The Medicago genome provides insight into the evolution of rhizobial symbioses.</title>
        <authorList>
            <person name="Young N.D."/>
            <person name="Debelle F."/>
            <person name="Oldroyd G.E."/>
            <person name="Geurts R."/>
            <person name="Cannon S.B."/>
            <person name="Udvardi M.K."/>
            <person name="Benedito V.A."/>
            <person name="Mayer K.F."/>
            <person name="Gouzy J."/>
            <person name="Schoof H."/>
            <person name="Van de Peer Y."/>
            <person name="Proost S."/>
            <person name="Cook D.R."/>
            <person name="Meyers B.C."/>
            <person name="Spannagl M."/>
            <person name="Cheung F."/>
            <person name="De Mita S."/>
            <person name="Krishnakumar V."/>
            <person name="Gundlach H."/>
            <person name="Zhou S."/>
            <person name="Mudge J."/>
            <person name="Bharti A.K."/>
            <person name="Murray J.D."/>
            <person name="Naoumkina M.A."/>
            <person name="Rosen B."/>
            <person name="Silverstein K.A."/>
            <person name="Tang H."/>
            <person name="Rombauts S."/>
            <person name="Zhao P.X."/>
            <person name="Zhou P."/>
            <person name="Barbe V."/>
            <person name="Bardou P."/>
            <person name="Bechner M."/>
            <person name="Bellec A."/>
            <person name="Berger A."/>
            <person name="Berges H."/>
            <person name="Bidwell S."/>
            <person name="Bisseling T."/>
            <person name="Choisne N."/>
            <person name="Couloux A."/>
            <person name="Denny R."/>
            <person name="Deshpande S."/>
            <person name="Dai X."/>
            <person name="Doyle J.J."/>
            <person name="Dudez A.M."/>
            <person name="Farmer A.D."/>
            <person name="Fouteau S."/>
            <person name="Franken C."/>
            <person name="Gibelin C."/>
            <person name="Gish J."/>
            <person name="Goldstein S."/>
            <person name="Gonzalez A.J."/>
            <person name="Green P.J."/>
            <person name="Hallab A."/>
            <person name="Hartog M."/>
            <person name="Hua A."/>
            <person name="Humphray S.J."/>
            <person name="Jeong D.H."/>
            <person name="Jing Y."/>
            <person name="Jocker A."/>
            <person name="Kenton S.M."/>
            <person name="Kim D.J."/>
            <person name="Klee K."/>
            <person name="Lai H."/>
            <person name="Lang C."/>
            <person name="Lin S."/>
            <person name="Macmil S.L."/>
            <person name="Magdelenat G."/>
            <person name="Matthews L."/>
            <person name="McCorrison J."/>
            <person name="Monaghan E.L."/>
            <person name="Mun J.H."/>
            <person name="Najar F.Z."/>
            <person name="Nicholson C."/>
            <person name="Noirot C."/>
            <person name="O'Bleness M."/>
            <person name="Paule C.R."/>
            <person name="Poulain J."/>
            <person name="Prion F."/>
            <person name="Qin B."/>
            <person name="Qu C."/>
            <person name="Retzel E.F."/>
            <person name="Riddle C."/>
            <person name="Sallet E."/>
            <person name="Samain S."/>
            <person name="Samson N."/>
            <person name="Sanders I."/>
            <person name="Saurat O."/>
            <person name="Scarpelli C."/>
            <person name="Schiex T."/>
            <person name="Segurens B."/>
            <person name="Severin A.J."/>
            <person name="Sherrier D.J."/>
            <person name="Shi R."/>
            <person name="Sims S."/>
            <person name="Singer S.R."/>
            <person name="Sinharoy S."/>
            <person name="Sterck L."/>
            <person name="Viollet A."/>
            <person name="Wang B.B."/>
            <person name="Wang K."/>
            <person name="Wang M."/>
            <person name="Wang X."/>
            <person name="Warfsmann J."/>
            <person name="Weissenbach J."/>
            <person name="White D.D."/>
            <person name="White J.D."/>
            <person name="Wiley G.B."/>
            <person name="Wincker P."/>
            <person name="Xing Y."/>
            <person name="Yang L."/>
            <person name="Yao Z."/>
            <person name="Ying F."/>
            <person name="Zhai J."/>
            <person name="Zhou L."/>
            <person name="Zuber A."/>
            <person name="Denarie J."/>
            <person name="Dixon R.A."/>
            <person name="May G.D."/>
            <person name="Schwartz D.C."/>
            <person name="Rogers J."/>
            <person name="Quetier F."/>
            <person name="Town C.D."/>
            <person name="Roe B.A."/>
        </authorList>
    </citation>
    <scope>NUCLEOTIDE SEQUENCE [LARGE SCALE GENOMIC DNA]</scope>
    <source>
        <strain evidence="2">A17</strain>
        <strain evidence="3 4">cv. Jemalong A17</strain>
    </source>
</reference>
<dbReference type="InterPro" id="IPR004330">
    <property type="entry name" value="FAR1_DNA_bnd_dom"/>
</dbReference>
<evidence type="ECO:0000313" key="3">
    <source>
        <dbReference type="EnsemblPlants" id="KEH15734"/>
    </source>
</evidence>
<accession>A0A072TDV7</accession>
<proteinExistence type="predicted"/>
<dbReference type="Proteomes" id="UP000002051">
    <property type="component" value="Unassembled WGS sequence"/>
</dbReference>
<gene>
    <name evidence="2" type="ORF">MTR_0604s0020</name>
</gene>
<dbReference type="HOGENOM" id="CLU_2661787_0_0_1"/>
<reference evidence="2 4" key="2">
    <citation type="journal article" date="2014" name="BMC Genomics">
        <title>An improved genome release (version Mt4.0) for the model legume Medicago truncatula.</title>
        <authorList>
            <person name="Tang H."/>
            <person name="Krishnakumar V."/>
            <person name="Bidwell S."/>
            <person name="Rosen B."/>
            <person name="Chan A."/>
            <person name="Zhou S."/>
            <person name="Gentzbittel L."/>
            <person name="Childs K.L."/>
            <person name="Yandell M."/>
            <person name="Gundlach H."/>
            <person name="Mayer K.F."/>
            <person name="Schwartz D.C."/>
            <person name="Town C.D."/>
        </authorList>
    </citation>
    <scope>GENOME REANNOTATION</scope>
    <source>
        <strain evidence="2">A17</strain>
        <strain evidence="3 4">cv. Jemalong A17</strain>
    </source>
</reference>